<feature type="compositionally biased region" description="Low complexity" evidence="2">
    <location>
        <begin position="478"/>
        <end position="497"/>
    </location>
</feature>
<feature type="region of interest" description="Disordered" evidence="2">
    <location>
        <begin position="366"/>
        <end position="385"/>
    </location>
</feature>
<feature type="compositionally biased region" description="Acidic residues" evidence="2">
    <location>
        <begin position="708"/>
        <end position="733"/>
    </location>
</feature>
<feature type="region of interest" description="Disordered" evidence="2">
    <location>
        <begin position="473"/>
        <end position="501"/>
    </location>
</feature>
<dbReference type="GO" id="GO:0071539">
    <property type="term" value="P:protein localization to centrosome"/>
    <property type="evidence" value="ECO:0007669"/>
    <property type="project" value="InterPro"/>
</dbReference>
<feature type="coiled-coil region" evidence="1">
    <location>
        <begin position="231"/>
        <end position="261"/>
    </location>
</feature>
<feature type="compositionally biased region" description="Basic and acidic residues" evidence="2">
    <location>
        <begin position="137"/>
        <end position="155"/>
    </location>
</feature>
<dbReference type="PANTHER" id="PTHR14164:SF12">
    <property type="entry name" value="PERICENTRIOLAR MATERIAL 1 PROTEIN"/>
    <property type="match status" value="1"/>
</dbReference>
<organism evidence="4 5">
    <name type="scientific">Macrostomum lignano</name>
    <dbReference type="NCBI Taxonomy" id="282301"/>
    <lineage>
        <taxon>Eukaryota</taxon>
        <taxon>Metazoa</taxon>
        <taxon>Spiralia</taxon>
        <taxon>Lophotrochozoa</taxon>
        <taxon>Platyhelminthes</taxon>
        <taxon>Rhabditophora</taxon>
        <taxon>Macrostomorpha</taxon>
        <taxon>Macrostomida</taxon>
        <taxon>Macrostomidae</taxon>
        <taxon>Macrostomum</taxon>
    </lineage>
</organism>
<reference evidence="5" key="1">
    <citation type="submission" date="2016-11" db="UniProtKB">
        <authorList>
            <consortium name="WormBaseParasite"/>
        </authorList>
    </citation>
    <scope>IDENTIFICATION</scope>
</reference>
<feature type="domain" description="Pericentriolar material 1 protein C-terminal" evidence="3">
    <location>
        <begin position="387"/>
        <end position="770"/>
    </location>
</feature>
<dbReference type="GO" id="GO:0034451">
    <property type="term" value="C:centriolar satellite"/>
    <property type="evidence" value="ECO:0007669"/>
    <property type="project" value="TreeGrafter"/>
</dbReference>
<dbReference type="Proteomes" id="UP000095280">
    <property type="component" value="Unplaced"/>
</dbReference>
<dbReference type="InterPro" id="IPR031446">
    <property type="entry name" value="PCM1_C"/>
</dbReference>
<protein>
    <submittedName>
        <fullName evidence="5">PCM1_C domain-containing protein</fullName>
    </submittedName>
</protein>
<dbReference type="GO" id="GO:1905515">
    <property type="term" value="P:non-motile cilium assembly"/>
    <property type="evidence" value="ECO:0007669"/>
    <property type="project" value="TreeGrafter"/>
</dbReference>
<evidence type="ECO:0000259" key="3">
    <source>
        <dbReference type="Pfam" id="PF15717"/>
    </source>
</evidence>
<dbReference type="PANTHER" id="PTHR14164">
    <property type="entry name" value="PERICENTRIOLAR MATERIAL 1-RELATED"/>
    <property type="match status" value="1"/>
</dbReference>
<feature type="compositionally biased region" description="Low complexity" evidence="2">
    <location>
        <begin position="520"/>
        <end position="543"/>
    </location>
</feature>
<feature type="region of interest" description="Disordered" evidence="2">
    <location>
        <begin position="519"/>
        <end position="543"/>
    </location>
</feature>
<feature type="region of interest" description="Disordered" evidence="2">
    <location>
        <begin position="313"/>
        <end position="344"/>
    </location>
</feature>
<name>A0A1I8HL97_9PLAT</name>
<accession>A0A1I8HL97</accession>
<feature type="region of interest" description="Disordered" evidence="2">
    <location>
        <begin position="704"/>
        <end position="803"/>
    </location>
</feature>
<dbReference type="InterPro" id="IPR024138">
    <property type="entry name" value="Pericentriolar_Pcm1"/>
</dbReference>
<feature type="compositionally biased region" description="Acidic residues" evidence="2">
    <location>
        <begin position="114"/>
        <end position="136"/>
    </location>
</feature>
<dbReference type="Pfam" id="PF15717">
    <property type="entry name" value="PCM1_C"/>
    <property type="match status" value="1"/>
</dbReference>
<keyword evidence="4" id="KW-1185">Reference proteome</keyword>
<feature type="compositionally biased region" description="Low complexity" evidence="2">
    <location>
        <begin position="751"/>
        <end position="763"/>
    </location>
</feature>
<evidence type="ECO:0000256" key="2">
    <source>
        <dbReference type="SAM" id="MobiDB-lite"/>
    </source>
</evidence>
<feature type="region of interest" description="Disordered" evidence="2">
    <location>
        <begin position="104"/>
        <end position="177"/>
    </location>
</feature>
<dbReference type="GO" id="GO:0036064">
    <property type="term" value="C:ciliary basal body"/>
    <property type="evidence" value="ECO:0007669"/>
    <property type="project" value="TreeGrafter"/>
</dbReference>
<proteinExistence type="predicted"/>
<dbReference type="WBParaSite" id="maker-uti_cns_0006717-snap-gene-0.4-mRNA-1">
    <property type="protein sequence ID" value="maker-uti_cns_0006717-snap-gene-0.4-mRNA-1"/>
    <property type="gene ID" value="maker-uti_cns_0006717-snap-gene-0.4"/>
</dbReference>
<dbReference type="AlphaFoldDB" id="A0A1I8HL97"/>
<sequence length="803" mass="87091">QLISELIRENNIKIMLRSETKRREAAVNGSANSDVDGYASDIKSLSARLQQIRHYLRQAAQLRRSVGGRQGRNLDSLMQQLAAQERHCSAALEDRLRRHAGIDMAADQQSDGERDSEDVGDQDDADEDGDADEDVEVESKGRPTIESKLGRHPDTADTSQCGEDDSERGVDVDSGEELEALRNQRDLLRRMLQPAGSQQPQQHRQLPALPASNQQVASAGAPSEDALVKRLMDLESRRARLDQTLEELADLRADASTTSTEVQAAAGSFSARQTAGEAAQLLGAMETMQARLDRLRSVRDRLESVRQLADDYRRSGTSLSTNQSGGGGGQNGDDDGDGGNAEASAAERELRQLVLERQRLTDLAQQSAFSAAESETDNSEAHSQQGFDRLRSSIYSEVAAVISQNESRPHYLIELFRELQLLSTDRLRQRALQQLQRLVNGYLASRPPWLRDSDDGDGEGDYDRGAVAVVVDVEQTPSESYATTTTSAAAEEATAEAPFARDSLGDTAINLDRAMRQVRQHQQQQRQHLLSSSSSGGRAAVAAGASASGRIDAEQLDRQVKSVVRHLIPALRARAQEVATPQLLKWVADLALQRVKLILDPSATGDEAGSSAASTASAASKDSEFDQFFARQLSSLLADSLARFRGHRLADCTEDMLVDLSELLFNELAFFRLVNNLDISNDDVPAAAGGDTDSVATEDVAANKAENEDAGQDEEEPDNGEETEGGDEEESEAETASAKAVEDYADDFEEAATSSDAEAAGAAVQNHEKEAFRRNSAQADVNSREQQSNGEIVADEEVKADDS</sequence>
<evidence type="ECO:0000313" key="4">
    <source>
        <dbReference type="Proteomes" id="UP000095280"/>
    </source>
</evidence>
<evidence type="ECO:0000313" key="5">
    <source>
        <dbReference type="WBParaSite" id="maker-uti_cns_0006717-snap-gene-0.4-mRNA-1"/>
    </source>
</evidence>
<keyword evidence="1" id="KW-0175">Coiled coil</keyword>
<feature type="compositionally biased region" description="Polar residues" evidence="2">
    <location>
        <begin position="775"/>
        <end position="790"/>
    </location>
</feature>
<dbReference type="GO" id="GO:0034454">
    <property type="term" value="P:microtubule anchoring at centrosome"/>
    <property type="evidence" value="ECO:0007669"/>
    <property type="project" value="InterPro"/>
</dbReference>
<evidence type="ECO:0000256" key="1">
    <source>
        <dbReference type="SAM" id="Coils"/>
    </source>
</evidence>